<gene>
    <name evidence="1" type="ORF">RchiOBHm_Chr6g0289761</name>
</gene>
<reference evidence="1 2" key="1">
    <citation type="journal article" date="2018" name="Nat. Genet.">
        <title>The Rosa genome provides new insights in the design of modern roses.</title>
        <authorList>
            <person name="Bendahmane M."/>
        </authorList>
    </citation>
    <scope>NUCLEOTIDE SEQUENCE [LARGE SCALE GENOMIC DNA]</scope>
    <source>
        <strain evidence="2">cv. Old Blush</strain>
    </source>
</reference>
<dbReference type="EMBL" id="PDCK01000044">
    <property type="protein sequence ID" value="PRQ25996.1"/>
    <property type="molecule type" value="Genomic_DNA"/>
</dbReference>
<evidence type="ECO:0000313" key="2">
    <source>
        <dbReference type="Proteomes" id="UP000238479"/>
    </source>
</evidence>
<dbReference type="AlphaFoldDB" id="A0A2P6PVR7"/>
<evidence type="ECO:0000313" key="1">
    <source>
        <dbReference type="EMBL" id="PRQ25996.1"/>
    </source>
</evidence>
<proteinExistence type="predicted"/>
<accession>A0A2P6PVR7</accession>
<sequence length="43" mass="4787">MLLLLFIWLPKSIKKNILVVLILIILCSISCKSTNGDFEANAP</sequence>
<name>A0A2P6PVR7_ROSCH</name>
<comment type="caution">
    <text evidence="1">The sequence shown here is derived from an EMBL/GenBank/DDBJ whole genome shotgun (WGS) entry which is preliminary data.</text>
</comment>
<organism evidence="1 2">
    <name type="scientific">Rosa chinensis</name>
    <name type="common">China rose</name>
    <dbReference type="NCBI Taxonomy" id="74649"/>
    <lineage>
        <taxon>Eukaryota</taxon>
        <taxon>Viridiplantae</taxon>
        <taxon>Streptophyta</taxon>
        <taxon>Embryophyta</taxon>
        <taxon>Tracheophyta</taxon>
        <taxon>Spermatophyta</taxon>
        <taxon>Magnoliopsida</taxon>
        <taxon>eudicotyledons</taxon>
        <taxon>Gunneridae</taxon>
        <taxon>Pentapetalae</taxon>
        <taxon>rosids</taxon>
        <taxon>fabids</taxon>
        <taxon>Rosales</taxon>
        <taxon>Rosaceae</taxon>
        <taxon>Rosoideae</taxon>
        <taxon>Rosoideae incertae sedis</taxon>
        <taxon>Rosa</taxon>
    </lineage>
</organism>
<keyword evidence="2" id="KW-1185">Reference proteome</keyword>
<dbReference type="Gramene" id="PRQ25996">
    <property type="protein sequence ID" value="PRQ25996"/>
    <property type="gene ID" value="RchiOBHm_Chr6g0289761"/>
</dbReference>
<protein>
    <submittedName>
        <fullName evidence="1">Uncharacterized protein</fullName>
    </submittedName>
</protein>
<dbReference type="Proteomes" id="UP000238479">
    <property type="component" value="Chromosome 6"/>
</dbReference>